<dbReference type="Pfam" id="PF03486">
    <property type="entry name" value="HI0933_like"/>
    <property type="match status" value="1"/>
</dbReference>
<dbReference type="InterPro" id="IPR057661">
    <property type="entry name" value="RsdA/BaiN/AoA(So)_Rossmann"/>
</dbReference>
<dbReference type="EMBL" id="MU069905">
    <property type="protein sequence ID" value="KAF5831997.1"/>
    <property type="molecule type" value="Genomic_DNA"/>
</dbReference>
<dbReference type="PANTHER" id="PTHR42887:SF2">
    <property type="entry name" value="OS12G0638800 PROTEIN"/>
    <property type="match status" value="1"/>
</dbReference>
<dbReference type="InterPro" id="IPR036188">
    <property type="entry name" value="FAD/NAD-bd_sf"/>
</dbReference>
<name>A0ABQ7GBK7_DUNSA</name>
<comment type="caution">
    <text evidence="2">The sequence shown here is derived from an EMBL/GenBank/DDBJ whole genome shotgun (WGS) entry which is preliminary data.</text>
</comment>
<proteinExistence type="predicted"/>
<evidence type="ECO:0000313" key="3">
    <source>
        <dbReference type="Proteomes" id="UP000815325"/>
    </source>
</evidence>
<reference evidence="2" key="1">
    <citation type="submission" date="2017-08" db="EMBL/GenBank/DDBJ databases">
        <authorList>
            <person name="Polle J.E."/>
            <person name="Barry K."/>
            <person name="Cushman J."/>
            <person name="Schmutz J."/>
            <person name="Tran D."/>
            <person name="Hathwaick L.T."/>
            <person name="Yim W.C."/>
            <person name="Jenkins J."/>
            <person name="Mckie-Krisberg Z.M."/>
            <person name="Prochnik S."/>
            <person name="Lindquist E."/>
            <person name="Dockter R.B."/>
            <person name="Adam C."/>
            <person name="Molina H."/>
            <person name="Bunkerborg J."/>
            <person name="Jin E."/>
            <person name="Buchheim M."/>
            <person name="Magnuson J."/>
        </authorList>
    </citation>
    <scope>NUCLEOTIDE SEQUENCE</scope>
    <source>
        <strain evidence="2">CCAP 19/18</strain>
    </source>
</reference>
<gene>
    <name evidence="2" type="ORF">DUNSADRAFT_12312</name>
</gene>
<feature type="domain" description="RsdA/BaiN/AoA(So)-like Rossmann fold-like" evidence="1">
    <location>
        <begin position="83"/>
        <end position="149"/>
    </location>
</feature>
<dbReference type="Proteomes" id="UP000815325">
    <property type="component" value="Unassembled WGS sequence"/>
</dbReference>
<protein>
    <submittedName>
        <fullName evidence="2">HI0933-like protein-domain-containing protein</fullName>
    </submittedName>
</protein>
<dbReference type="SUPFAM" id="SSF160996">
    <property type="entry name" value="HI0933 insert domain-like"/>
    <property type="match status" value="1"/>
</dbReference>
<organism evidence="2 3">
    <name type="scientific">Dunaliella salina</name>
    <name type="common">Green alga</name>
    <name type="synonym">Protococcus salinus</name>
    <dbReference type="NCBI Taxonomy" id="3046"/>
    <lineage>
        <taxon>Eukaryota</taxon>
        <taxon>Viridiplantae</taxon>
        <taxon>Chlorophyta</taxon>
        <taxon>core chlorophytes</taxon>
        <taxon>Chlorophyceae</taxon>
        <taxon>CS clade</taxon>
        <taxon>Chlamydomonadales</taxon>
        <taxon>Dunaliellaceae</taxon>
        <taxon>Dunaliella</taxon>
    </lineage>
</organism>
<dbReference type="PANTHER" id="PTHR42887">
    <property type="entry name" value="OS12G0638800 PROTEIN"/>
    <property type="match status" value="1"/>
</dbReference>
<dbReference type="SUPFAM" id="SSF51905">
    <property type="entry name" value="FAD/NAD(P)-binding domain"/>
    <property type="match status" value="1"/>
</dbReference>
<dbReference type="Gene3D" id="3.50.50.60">
    <property type="entry name" value="FAD/NAD(P)-binding domain"/>
    <property type="match status" value="1"/>
</dbReference>
<dbReference type="InterPro" id="IPR004792">
    <property type="entry name" value="BaiN-like"/>
</dbReference>
<sequence length="163" mass="17852">MALLRNEALPRLRVNWTGHTAAAWEERLKAGGTAFVSTVLQRFGVRERLSAAIVEELHLQGRKMSQLSRSERAALVSMLTAYELKWSSHEGYKKAEVTGGGVPLSQINCATMESKILPGVYLAGEVCDVFGRIGGFNFYWAWVSGRLAGLGAGRPRKEGKNVS</sequence>
<accession>A0ABQ7GBK7</accession>
<evidence type="ECO:0000313" key="2">
    <source>
        <dbReference type="EMBL" id="KAF5831997.1"/>
    </source>
</evidence>
<evidence type="ECO:0000259" key="1">
    <source>
        <dbReference type="Pfam" id="PF03486"/>
    </source>
</evidence>
<keyword evidence="3" id="KW-1185">Reference proteome</keyword>